<proteinExistence type="predicted"/>
<dbReference type="EMBL" id="FNMZ01000002">
    <property type="protein sequence ID" value="SDW65969.1"/>
    <property type="molecule type" value="Genomic_DNA"/>
</dbReference>
<organism evidence="1 2">
    <name type="scientific">Albimonas donghaensis</name>
    <dbReference type="NCBI Taxonomy" id="356660"/>
    <lineage>
        <taxon>Bacteria</taxon>
        <taxon>Pseudomonadati</taxon>
        <taxon>Pseudomonadota</taxon>
        <taxon>Alphaproteobacteria</taxon>
        <taxon>Rhodobacterales</taxon>
        <taxon>Paracoccaceae</taxon>
        <taxon>Albimonas</taxon>
    </lineage>
</organism>
<dbReference type="OrthoDB" id="9129225at2"/>
<accession>A0A1H2VDK9</accession>
<sequence length="201" mass="21568">MSDVPAPAYAPATDPSADGAARIALPTEATMTPRQREVRDALVAGPRKGVRGPMGVWLVRPDLAESAQALGRYCRFESSLPTRLSELAICTTARAWNAEFEWYAHKPMALKAGVCETILDAIRDGRTPPFEREDEAAVHAFVKESQETKTVSDATYARAVAAIGEEGVVDVVGIVGYYCLVSMTLNIFGVNPPPGAKTEMG</sequence>
<dbReference type="AlphaFoldDB" id="A0A1H2VDK9"/>
<dbReference type="STRING" id="356660.SAMN05444336_10223"/>
<dbReference type="PANTHER" id="PTHR34846">
    <property type="entry name" value="4-CARBOXYMUCONOLACTONE DECARBOXYLASE FAMILY PROTEIN (AFU_ORTHOLOGUE AFUA_6G11590)"/>
    <property type="match status" value="1"/>
</dbReference>
<evidence type="ECO:0000313" key="1">
    <source>
        <dbReference type="EMBL" id="SDW65969.1"/>
    </source>
</evidence>
<reference evidence="1 2" key="1">
    <citation type="submission" date="2016-10" db="EMBL/GenBank/DDBJ databases">
        <authorList>
            <person name="de Groot N.N."/>
        </authorList>
    </citation>
    <scope>NUCLEOTIDE SEQUENCE [LARGE SCALE GENOMIC DNA]</scope>
    <source>
        <strain evidence="1 2">DSM 17890</strain>
    </source>
</reference>
<dbReference type="InterPro" id="IPR029032">
    <property type="entry name" value="AhpD-like"/>
</dbReference>
<dbReference type="RefSeq" id="WP_143040234.1">
    <property type="nucleotide sequence ID" value="NZ_FNMZ01000002.1"/>
</dbReference>
<name>A0A1H2VDK9_9RHOB</name>
<keyword evidence="2" id="KW-1185">Reference proteome</keyword>
<dbReference type="PANTHER" id="PTHR34846:SF11">
    <property type="entry name" value="4-CARBOXYMUCONOLACTONE DECARBOXYLASE FAMILY PROTEIN (AFU_ORTHOLOGUE AFUA_6G11590)"/>
    <property type="match status" value="1"/>
</dbReference>
<gene>
    <name evidence="1" type="ORF">SAMN05444336_10223</name>
</gene>
<evidence type="ECO:0000313" key="2">
    <source>
        <dbReference type="Proteomes" id="UP000199118"/>
    </source>
</evidence>
<dbReference type="Gene3D" id="1.20.1290.10">
    <property type="entry name" value="AhpD-like"/>
    <property type="match status" value="1"/>
</dbReference>
<dbReference type="Proteomes" id="UP000199118">
    <property type="component" value="Unassembled WGS sequence"/>
</dbReference>
<dbReference type="SUPFAM" id="SSF69118">
    <property type="entry name" value="AhpD-like"/>
    <property type="match status" value="1"/>
</dbReference>
<protein>
    <submittedName>
        <fullName evidence="1">4-carboxymuconolactone decarboxylase</fullName>
    </submittedName>
</protein>